<keyword evidence="3 5" id="KW-1133">Transmembrane helix</keyword>
<dbReference type="GeneID" id="104613358"/>
<dbReference type="Proteomes" id="UP000189703">
    <property type="component" value="Unplaced"/>
</dbReference>
<feature type="domain" description="Reverse transcriptase Ty1/copia-type" evidence="6">
    <location>
        <begin position="67"/>
        <end position="140"/>
    </location>
</feature>
<dbReference type="PANTHER" id="PTHR31218">
    <property type="entry name" value="WAT1-RELATED PROTEIN"/>
    <property type="match status" value="1"/>
</dbReference>
<comment type="subcellular location">
    <subcellularLocation>
        <location evidence="1">Membrane</location>
        <topology evidence="1">Multi-pass membrane protein</topology>
    </subcellularLocation>
</comment>
<keyword evidence="4 5" id="KW-0472">Membrane</keyword>
<evidence type="ECO:0000256" key="5">
    <source>
        <dbReference type="SAM" id="Phobius"/>
    </source>
</evidence>
<protein>
    <submittedName>
        <fullName evidence="8">WAT1-related protein At3g18200-like</fullName>
    </submittedName>
</protein>
<evidence type="ECO:0000259" key="6">
    <source>
        <dbReference type="Pfam" id="PF07727"/>
    </source>
</evidence>
<dbReference type="InterPro" id="IPR037185">
    <property type="entry name" value="EmrE-like"/>
</dbReference>
<evidence type="ECO:0000256" key="4">
    <source>
        <dbReference type="ARBA" id="ARBA00023136"/>
    </source>
</evidence>
<dbReference type="InterPro" id="IPR013103">
    <property type="entry name" value="RVT_2"/>
</dbReference>
<dbReference type="Pfam" id="PF07727">
    <property type="entry name" value="RVT_2"/>
    <property type="match status" value="1"/>
</dbReference>
<evidence type="ECO:0000256" key="3">
    <source>
        <dbReference type="ARBA" id="ARBA00022989"/>
    </source>
</evidence>
<feature type="transmembrane region" description="Helical" evidence="5">
    <location>
        <begin position="252"/>
        <end position="272"/>
    </location>
</feature>
<dbReference type="SUPFAM" id="SSF103481">
    <property type="entry name" value="Multidrug resistance efflux transporter EmrE"/>
    <property type="match status" value="1"/>
</dbReference>
<feature type="transmembrane region" description="Helical" evidence="5">
    <location>
        <begin position="220"/>
        <end position="240"/>
    </location>
</feature>
<evidence type="ECO:0000313" key="7">
    <source>
        <dbReference type="Proteomes" id="UP000189703"/>
    </source>
</evidence>
<dbReference type="eggNOG" id="ENOG502QSV3">
    <property type="taxonomic scope" value="Eukaryota"/>
</dbReference>
<feature type="transmembrane region" description="Helical" evidence="5">
    <location>
        <begin position="129"/>
        <end position="150"/>
    </location>
</feature>
<proteinExistence type="predicted"/>
<dbReference type="RefSeq" id="XP_019056016.1">
    <property type="nucleotide sequence ID" value="XM_019200471.1"/>
</dbReference>
<name>A0A1U8QCK8_NELNU</name>
<keyword evidence="2 5" id="KW-0812">Transmembrane</keyword>
<organism evidence="7 8">
    <name type="scientific">Nelumbo nucifera</name>
    <name type="common">Sacred lotus</name>
    <dbReference type="NCBI Taxonomy" id="4432"/>
    <lineage>
        <taxon>Eukaryota</taxon>
        <taxon>Viridiplantae</taxon>
        <taxon>Streptophyta</taxon>
        <taxon>Embryophyta</taxon>
        <taxon>Tracheophyta</taxon>
        <taxon>Spermatophyta</taxon>
        <taxon>Magnoliopsida</taxon>
        <taxon>Proteales</taxon>
        <taxon>Nelumbonaceae</taxon>
        <taxon>Nelumbo</taxon>
    </lineage>
</organism>
<feature type="transmembrane region" description="Helical" evidence="5">
    <location>
        <begin position="302"/>
        <end position="322"/>
    </location>
</feature>
<dbReference type="InParanoid" id="A0A1U8QCK8"/>
<accession>A0A1U8QCK8</accession>
<dbReference type="OrthoDB" id="1728340at2759"/>
<dbReference type="AlphaFoldDB" id="A0A1U8QCK8"/>
<keyword evidence="7" id="KW-1185">Reference proteome</keyword>
<feature type="transmembrane region" description="Helical" evidence="5">
    <location>
        <begin position="334"/>
        <end position="355"/>
    </location>
</feature>
<evidence type="ECO:0000256" key="1">
    <source>
        <dbReference type="ARBA" id="ARBA00004141"/>
    </source>
</evidence>
<dbReference type="InterPro" id="IPR030184">
    <property type="entry name" value="WAT1-related"/>
</dbReference>
<evidence type="ECO:0000313" key="8">
    <source>
        <dbReference type="RefSeq" id="XP_019056016.1"/>
    </source>
</evidence>
<evidence type="ECO:0000256" key="2">
    <source>
        <dbReference type="ARBA" id="ARBA00022692"/>
    </source>
</evidence>
<dbReference type="GO" id="GO:0005886">
    <property type="term" value="C:plasma membrane"/>
    <property type="evidence" value="ECO:0000318"/>
    <property type="project" value="GO_Central"/>
</dbReference>
<feature type="transmembrane region" description="Helical" evidence="5">
    <location>
        <begin position="162"/>
        <end position="179"/>
    </location>
</feature>
<gene>
    <name evidence="8" type="primary">LOC104613358</name>
</gene>
<dbReference type="GO" id="GO:0022857">
    <property type="term" value="F:transmembrane transporter activity"/>
    <property type="evidence" value="ECO:0007669"/>
    <property type="project" value="InterPro"/>
</dbReference>
<feature type="transmembrane region" description="Helical" evidence="5">
    <location>
        <begin position="191"/>
        <end position="214"/>
    </location>
</feature>
<sequence length="419" mass="46589">MDSKFNALVKNGTWTLVPKPPNVEPISYTFSLVIKPTTIYVILDLAISMGWSLQQLDVQNAFLHGYLAETVFNASQSDTSLFLKHGGSSSLFVLIYVDDIIVTGFDSKAVFNLIHLLGSQFAVKDLGPLHYFLALTLLISAVFPIISRVALDMGVSKVVMTVYRNIIALILLGPCAYFLDKEARPPLTCSLLVKFFLLGLLGVTGLQGFFLLGLCYMSPTFLSALQNSVPAITFAMASALGFEQVNVLRRDGLAKVVGTILSIGGATIITLYKDPPLNFLQHSQRKSVEEYMGLYSTEVKNWALGCLYVLGHCLSWCSWMILQASIVRKYPANKLFITWFTCLFGLLQFLIIAAFTETDINHWKIQSREELIAILFDVRMPSSQNTETSIIPNSQRTEGIKSRACHSDLRECCNSEIYN</sequence>
<reference evidence="8" key="1">
    <citation type="submission" date="2025-08" db="UniProtKB">
        <authorList>
            <consortium name="RefSeq"/>
        </authorList>
    </citation>
    <scope>IDENTIFICATION</scope>
</reference>
<dbReference type="KEGG" id="nnu:104613358"/>